<organism evidence="2 3">
    <name type="scientific">Podospora australis</name>
    <dbReference type="NCBI Taxonomy" id="1536484"/>
    <lineage>
        <taxon>Eukaryota</taxon>
        <taxon>Fungi</taxon>
        <taxon>Dikarya</taxon>
        <taxon>Ascomycota</taxon>
        <taxon>Pezizomycotina</taxon>
        <taxon>Sordariomycetes</taxon>
        <taxon>Sordariomycetidae</taxon>
        <taxon>Sordariales</taxon>
        <taxon>Podosporaceae</taxon>
        <taxon>Podospora</taxon>
    </lineage>
</organism>
<dbReference type="Proteomes" id="UP001302126">
    <property type="component" value="Unassembled WGS sequence"/>
</dbReference>
<dbReference type="AlphaFoldDB" id="A0AAN6WSC0"/>
<sequence length="144" mass="15757">MYMQFVLSALLTGVSKSRRKDCAKTLFSRANQRIKGLGYAGGLNSTVGAVGQQDSPGRVQWDFEFGSRPRPGNPGREAVQRRHSLQAMRSRGSDKRPTAAGWDQLAVFALSCMAQTTLNYSGCAFPLVKEMAAHQIRSHLGSPR</sequence>
<accession>A0AAN6WSC0</accession>
<proteinExistence type="predicted"/>
<comment type="caution">
    <text evidence="2">The sequence shown here is derived from an EMBL/GenBank/DDBJ whole genome shotgun (WGS) entry which is preliminary data.</text>
</comment>
<reference evidence="2" key="2">
    <citation type="submission" date="2023-05" db="EMBL/GenBank/DDBJ databases">
        <authorList>
            <consortium name="Lawrence Berkeley National Laboratory"/>
            <person name="Steindorff A."/>
            <person name="Hensen N."/>
            <person name="Bonometti L."/>
            <person name="Westerberg I."/>
            <person name="Brannstrom I.O."/>
            <person name="Guillou S."/>
            <person name="Cros-Aarteil S."/>
            <person name="Calhoun S."/>
            <person name="Haridas S."/>
            <person name="Kuo A."/>
            <person name="Mondo S."/>
            <person name="Pangilinan J."/>
            <person name="Riley R."/>
            <person name="Labutti K."/>
            <person name="Andreopoulos B."/>
            <person name="Lipzen A."/>
            <person name="Chen C."/>
            <person name="Yanf M."/>
            <person name="Daum C."/>
            <person name="Ng V."/>
            <person name="Clum A."/>
            <person name="Ohm R."/>
            <person name="Martin F."/>
            <person name="Silar P."/>
            <person name="Natvig D."/>
            <person name="Lalanne C."/>
            <person name="Gautier V."/>
            <person name="Ament-Velasquez S.L."/>
            <person name="Kruys A."/>
            <person name="Hutchinson M.I."/>
            <person name="Powell A.J."/>
            <person name="Barry K."/>
            <person name="Miller A.N."/>
            <person name="Grigoriev I.V."/>
            <person name="Debuchy R."/>
            <person name="Gladieux P."/>
            <person name="Thoren M.H."/>
            <person name="Johannesson H."/>
        </authorList>
    </citation>
    <scope>NUCLEOTIDE SEQUENCE</scope>
    <source>
        <strain evidence="2">PSN309</strain>
    </source>
</reference>
<gene>
    <name evidence="2" type="ORF">QBC35DRAFT_16564</name>
</gene>
<dbReference type="EMBL" id="MU864450">
    <property type="protein sequence ID" value="KAK4185427.1"/>
    <property type="molecule type" value="Genomic_DNA"/>
</dbReference>
<evidence type="ECO:0000313" key="2">
    <source>
        <dbReference type="EMBL" id="KAK4185427.1"/>
    </source>
</evidence>
<evidence type="ECO:0000256" key="1">
    <source>
        <dbReference type="SAM" id="MobiDB-lite"/>
    </source>
</evidence>
<name>A0AAN6WSC0_9PEZI</name>
<feature type="region of interest" description="Disordered" evidence="1">
    <location>
        <begin position="65"/>
        <end position="98"/>
    </location>
</feature>
<keyword evidence="3" id="KW-1185">Reference proteome</keyword>
<evidence type="ECO:0000313" key="3">
    <source>
        <dbReference type="Proteomes" id="UP001302126"/>
    </source>
</evidence>
<reference evidence="2" key="1">
    <citation type="journal article" date="2023" name="Mol. Phylogenet. Evol.">
        <title>Genome-scale phylogeny and comparative genomics of the fungal order Sordariales.</title>
        <authorList>
            <person name="Hensen N."/>
            <person name="Bonometti L."/>
            <person name="Westerberg I."/>
            <person name="Brannstrom I.O."/>
            <person name="Guillou S."/>
            <person name="Cros-Aarteil S."/>
            <person name="Calhoun S."/>
            <person name="Haridas S."/>
            <person name="Kuo A."/>
            <person name="Mondo S."/>
            <person name="Pangilinan J."/>
            <person name="Riley R."/>
            <person name="LaButti K."/>
            <person name="Andreopoulos B."/>
            <person name="Lipzen A."/>
            <person name="Chen C."/>
            <person name="Yan M."/>
            <person name="Daum C."/>
            <person name="Ng V."/>
            <person name="Clum A."/>
            <person name="Steindorff A."/>
            <person name="Ohm R.A."/>
            <person name="Martin F."/>
            <person name="Silar P."/>
            <person name="Natvig D.O."/>
            <person name="Lalanne C."/>
            <person name="Gautier V."/>
            <person name="Ament-Velasquez S.L."/>
            <person name="Kruys A."/>
            <person name="Hutchinson M.I."/>
            <person name="Powell A.J."/>
            <person name="Barry K."/>
            <person name="Miller A.N."/>
            <person name="Grigoriev I.V."/>
            <person name="Debuchy R."/>
            <person name="Gladieux P."/>
            <person name="Hiltunen Thoren M."/>
            <person name="Johannesson H."/>
        </authorList>
    </citation>
    <scope>NUCLEOTIDE SEQUENCE</scope>
    <source>
        <strain evidence="2">PSN309</strain>
    </source>
</reference>
<protein>
    <submittedName>
        <fullName evidence="2">Uncharacterized protein</fullName>
    </submittedName>
</protein>